<evidence type="ECO:0000256" key="1">
    <source>
        <dbReference type="SAM" id="SignalP"/>
    </source>
</evidence>
<gene>
    <name evidence="3" type="ORF">DPF_1531</name>
</gene>
<evidence type="ECO:0000313" key="4">
    <source>
        <dbReference type="Proteomes" id="UP000095200"/>
    </source>
</evidence>
<dbReference type="RefSeq" id="WP_069858606.1">
    <property type="nucleotide sequence ID" value="NZ_BDFE01000015.1"/>
</dbReference>
<protein>
    <recommendedName>
        <fullName evidence="2">ABC-type transport auxiliary lipoprotein component domain-containing protein</fullName>
    </recommendedName>
</protein>
<dbReference type="InterPro" id="IPR005586">
    <property type="entry name" value="ABC_trans_aux"/>
</dbReference>
<evidence type="ECO:0000259" key="2">
    <source>
        <dbReference type="Pfam" id="PF03886"/>
    </source>
</evidence>
<dbReference type="Pfam" id="PF03886">
    <property type="entry name" value="ABC_trans_aux"/>
    <property type="match status" value="1"/>
</dbReference>
<evidence type="ECO:0000313" key="3">
    <source>
        <dbReference type="EMBL" id="GAU08814.1"/>
    </source>
</evidence>
<feature type="chain" id="PRO_5008262385" description="ABC-type transport auxiliary lipoprotein component domain-containing protein" evidence="1">
    <location>
        <begin position="21"/>
        <end position="208"/>
    </location>
</feature>
<keyword evidence="1" id="KW-0732">Signal</keyword>
<reference evidence="4" key="1">
    <citation type="submission" date="2016-06" db="EMBL/GenBank/DDBJ databases">
        <title>Draft genome sequence of Desulfoplanes formicivorans strain Pf12B.</title>
        <authorList>
            <person name="Watanabe M."/>
            <person name="Kojima H."/>
            <person name="Fukui M."/>
        </authorList>
    </citation>
    <scope>NUCLEOTIDE SEQUENCE [LARGE SCALE GENOMIC DNA]</scope>
    <source>
        <strain evidence="4">Pf12B</strain>
    </source>
</reference>
<dbReference type="STRING" id="1592317.DPF_1531"/>
<dbReference type="PROSITE" id="PS51257">
    <property type="entry name" value="PROKAR_LIPOPROTEIN"/>
    <property type="match status" value="1"/>
</dbReference>
<dbReference type="AlphaFoldDB" id="A0A194AJ88"/>
<comment type="caution">
    <text evidence="3">The sequence shown here is derived from an EMBL/GenBank/DDBJ whole genome shotgun (WGS) entry which is preliminary data.</text>
</comment>
<keyword evidence="4" id="KW-1185">Reference proteome</keyword>
<feature type="domain" description="ABC-type transport auxiliary lipoprotein component" evidence="2">
    <location>
        <begin position="34"/>
        <end position="197"/>
    </location>
</feature>
<accession>A0A194AJ88</accession>
<dbReference type="OrthoDB" id="5470593at2"/>
<name>A0A194AJ88_9BACT</name>
<dbReference type="Gene3D" id="3.40.50.10610">
    <property type="entry name" value="ABC-type transport auxiliary lipoprotein component"/>
    <property type="match status" value="1"/>
</dbReference>
<proteinExistence type="predicted"/>
<sequence>MRSFLPVAICLLSVSLTLCSCLPPRHHIPPVHYYTLEYDPPEGQTNATVPAIIEVARFSIAPDYATLRMVFKDGPYRRSEYAYHRWHADPADLVTSFLRRDCNRSGVFLAVNDPGMVHAPTHSISGSVDAFYERDKAATWEAVLELTVTLSKADEPDVSRRILLQRSYTSVRTCQTRTPEGVAQAMSLAMQEISRRIRSDVAAAILAE</sequence>
<feature type="signal peptide" evidence="1">
    <location>
        <begin position="1"/>
        <end position="20"/>
    </location>
</feature>
<dbReference type="SUPFAM" id="SSF159594">
    <property type="entry name" value="XCC0632-like"/>
    <property type="match status" value="1"/>
</dbReference>
<dbReference type="EMBL" id="BDFE01000015">
    <property type="protein sequence ID" value="GAU08814.1"/>
    <property type="molecule type" value="Genomic_DNA"/>
</dbReference>
<dbReference type="Proteomes" id="UP000095200">
    <property type="component" value="Unassembled WGS sequence"/>
</dbReference>
<organism evidence="3 4">
    <name type="scientific">Desulfoplanes formicivorans</name>
    <dbReference type="NCBI Taxonomy" id="1592317"/>
    <lineage>
        <taxon>Bacteria</taxon>
        <taxon>Pseudomonadati</taxon>
        <taxon>Thermodesulfobacteriota</taxon>
        <taxon>Desulfovibrionia</taxon>
        <taxon>Desulfovibrionales</taxon>
        <taxon>Desulfoplanaceae</taxon>
        <taxon>Desulfoplanes</taxon>
    </lineage>
</organism>